<proteinExistence type="predicted"/>
<accession>A0A6J6JYL2</accession>
<dbReference type="AlphaFoldDB" id="A0A6J6JYL2"/>
<dbReference type="EMBL" id="CAEZVQ010000149">
    <property type="protein sequence ID" value="CAB4641123.1"/>
    <property type="molecule type" value="Genomic_DNA"/>
</dbReference>
<name>A0A6J6JYL2_9ZZZZ</name>
<protein>
    <submittedName>
        <fullName evidence="1">Unannotated protein</fullName>
    </submittedName>
</protein>
<gene>
    <name evidence="1" type="ORF">UFOPK2086_01001</name>
</gene>
<reference evidence="1" key="1">
    <citation type="submission" date="2020-05" db="EMBL/GenBank/DDBJ databases">
        <authorList>
            <person name="Chiriac C."/>
            <person name="Salcher M."/>
            <person name="Ghai R."/>
            <person name="Kavagutti S V."/>
        </authorList>
    </citation>
    <scope>NUCLEOTIDE SEQUENCE</scope>
</reference>
<evidence type="ECO:0000313" key="1">
    <source>
        <dbReference type="EMBL" id="CAB4641123.1"/>
    </source>
</evidence>
<sequence length="76" mass="7872">MGRAFPGPCLAASAVRALAIVATVMPTYPAPADNTAPRMYVTAASGTMTTAKTIASATTKKATQVYSFFKNARAPF</sequence>
<organism evidence="1">
    <name type="scientific">freshwater metagenome</name>
    <dbReference type="NCBI Taxonomy" id="449393"/>
    <lineage>
        <taxon>unclassified sequences</taxon>
        <taxon>metagenomes</taxon>
        <taxon>ecological metagenomes</taxon>
    </lineage>
</organism>